<comment type="cofactor">
    <cofactor evidence="1">
        <name>FAD</name>
        <dbReference type="ChEBI" id="CHEBI:57692"/>
    </cofactor>
</comment>
<reference evidence="7 8" key="1">
    <citation type="journal article" date="2015" name="Genome Announc.">
        <title>Expanding the biotechnology potential of lactobacilli through comparative genomics of 213 strains and associated genera.</title>
        <authorList>
            <person name="Sun Z."/>
            <person name="Harris H.M."/>
            <person name="McCann A."/>
            <person name="Guo C."/>
            <person name="Argimon S."/>
            <person name="Zhang W."/>
            <person name="Yang X."/>
            <person name="Jeffery I.B."/>
            <person name="Cooney J.C."/>
            <person name="Kagawa T.F."/>
            <person name="Liu W."/>
            <person name="Song Y."/>
            <person name="Salvetti E."/>
            <person name="Wrobel A."/>
            <person name="Rasinkangas P."/>
            <person name="Parkhill J."/>
            <person name="Rea M.C."/>
            <person name="O'Sullivan O."/>
            <person name="Ritari J."/>
            <person name="Douillard F.P."/>
            <person name="Paul Ross R."/>
            <person name="Yang R."/>
            <person name="Briner A.E."/>
            <person name="Felis G.E."/>
            <person name="de Vos W.M."/>
            <person name="Barrangou R."/>
            <person name="Klaenhammer T.R."/>
            <person name="Caufield P.W."/>
            <person name="Cui Y."/>
            <person name="Zhang H."/>
            <person name="O'Toole P.W."/>
        </authorList>
    </citation>
    <scope>NUCLEOTIDE SEQUENCE [LARGE SCALE GENOMIC DNA]</scope>
    <source>
        <strain evidence="7 8">DSM 15354</strain>
    </source>
</reference>
<gene>
    <name evidence="7" type="ORF">FC23_GL000009</name>
</gene>
<evidence type="ECO:0000256" key="5">
    <source>
        <dbReference type="ARBA" id="ARBA00023002"/>
    </source>
</evidence>
<dbReference type="PATRIC" id="fig|1122152.4.peg.9"/>
<evidence type="ECO:0000256" key="3">
    <source>
        <dbReference type="ARBA" id="ARBA00022630"/>
    </source>
</evidence>
<proteinExistence type="inferred from homology"/>
<dbReference type="SUPFAM" id="SSF51905">
    <property type="entry name" value="FAD/NAD(P)-binding domain"/>
    <property type="match status" value="2"/>
</dbReference>
<dbReference type="Proteomes" id="UP000051931">
    <property type="component" value="Unassembled WGS sequence"/>
</dbReference>
<dbReference type="PANTHER" id="PTHR42913">
    <property type="entry name" value="APOPTOSIS-INDUCING FACTOR 1"/>
    <property type="match status" value="1"/>
</dbReference>
<keyword evidence="5" id="KW-0560">Oxidoreductase</keyword>
<evidence type="ECO:0000256" key="4">
    <source>
        <dbReference type="ARBA" id="ARBA00022827"/>
    </source>
</evidence>
<dbReference type="Pfam" id="PF07992">
    <property type="entry name" value="Pyr_redox_2"/>
    <property type="match status" value="1"/>
</dbReference>
<accession>A0A0R1SB16</accession>
<dbReference type="GO" id="GO:0019646">
    <property type="term" value="P:aerobic electron transport chain"/>
    <property type="evidence" value="ECO:0007669"/>
    <property type="project" value="TreeGrafter"/>
</dbReference>
<keyword evidence="3" id="KW-0285">Flavoprotein</keyword>
<evidence type="ECO:0000313" key="7">
    <source>
        <dbReference type="EMBL" id="KRL63762.1"/>
    </source>
</evidence>
<organism evidence="7 8">
    <name type="scientific">Lactobacillus psittaci DSM 15354</name>
    <dbReference type="NCBI Taxonomy" id="1122152"/>
    <lineage>
        <taxon>Bacteria</taxon>
        <taxon>Bacillati</taxon>
        <taxon>Bacillota</taxon>
        <taxon>Bacilli</taxon>
        <taxon>Lactobacillales</taxon>
        <taxon>Lactobacillaceae</taxon>
        <taxon>Lactobacillus</taxon>
    </lineage>
</organism>
<dbReference type="PRINTS" id="PR00368">
    <property type="entry name" value="FADPNR"/>
</dbReference>
<dbReference type="PRINTS" id="PR00411">
    <property type="entry name" value="PNDRDTASEI"/>
</dbReference>
<dbReference type="InterPro" id="IPR051169">
    <property type="entry name" value="NADH-Q_oxidoreductase"/>
</dbReference>
<evidence type="ECO:0000256" key="2">
    <source>
        <dbReference type="ARBA" id="ARBA00005272"/>
    </source>
</evidence>
<dbReference type="PANTHER" id="PTHR42913:SF3">
    <property type="entry name" value="64 KDA MITOCHONDRIAL NADH DEHYDROGENASE (EUROFUNG)"/>
    <property type="match status" value="1"/>
</dbReference>
<comment type="caution">
    <text evidence="7">The sequence shown here is derived from an EMBL/GenBank/DDBJ whole genome shotgun (WGS) entry which is preliminary data.</text>
</comment>
<sequence>MKNIVVLGAGYAGLKTVVALQKKLKNEVHITLVDRNPYHYETMRLYEVASGAYPYTRMSYELADVLNPKMTDLIVDEVEKVNIHEKTVDLKNHGAIAYDYCVLGLGFVLSDMGVSGVKENALPMSNVKEAEAIRDHIYAEMKAYKQDRDSKHLSIVICGAGFQAIELAGALAEARPRLAKMAEAKPEEIRIQMIDASPRLLPMFQGKLLDYALGLLDKNKIEIIKPAFVQEVTNDSVIYKMKDDDQAKEIKAGIRIWMTGFSGSPVIDKSWFKNRRGRVMVTDHLTAPESDDIYVLGDVSSVMVPGKKWPWPNTAQMALSMANYAAKDIQSRVNQQARPAKYEYHDLGVVVAIGETQAAGKALGVGYKGYLASALKKIIIDKSLMETGGLKETFSVGRFDLYH</sequence>
<dbReference type="InterPro" id="IPR023753">
    <property type="entry name" value="FAD/NAD-binding_dom"/>
</dbReference>
<feature type="domain" description="FAD/NAD(P)-binding" evidence="6">
    <location>
        <begin position="3"/>
        <end position="322"/>
    </location>
</feature>
<dbReference type="AlphaFoldDB" id="A0A0R1SB16"/>
<evidence type="ECO:0000259" key="6">
    <source>
        <dbReference type="Pfam" id="PF07992"/>
    </source>
</evidence>
<comment type="similarity">
    <text evidence="2">Belongs to the NADH dehydrogenase family.</text>
</comment>
<keyword evidence="8" id="KW-1185">Reference proteome</keyword>
<dbReference type="Gene3D" id="3.50.50.100">
    <property type="match status" value="1"/>
</dbReference>
<protein>
    <submittedName>
        <fullName evidence="7">FAD-dependent pyridine nucleotide-disulfide oxidoreductase</fullName>
    </submittedName>
</protein>
<dbReference type="GO" id="GO:0003955">
    <property type="term" value="F:NAD(P)H dehydrogenase (quinone) activity"/>
    <property type="evidence" value="ECO:0007669"/>
    <property type="project" value="TreeGrafter"/>
</dbReference>
<dbReference type="STRING" id="1122152.GCA_000425905_00678"/>
<dbReference type="RefSeq" id="WP_027824861.1">
    <property type="nucleotide sequence ID" value="NZ_AUEI01000004.1"/>
</dbReference>
<dbReference type="OrthoDB" id="9781621at2"/>
<name>A0A0R1SB16_9LACO</name>
<evidence type="ECO:0000256" key="1">
    <source>
        <dbReference type="ARBA" id="ARBA00001974"/>
    </source>
</evidence>
<dbReference type="InterPro" id="IPR036188">
    <property type="entry name" value="FAD/NAD-bd_sf"/>
</dbReference>
<keyword evidence="4" id="KW-0274">FAD</keyword>
<evidence type="ECO:0000313" key="8">
    <source>
        <dbReference type="Proteomes" id="UP000051931"/>
    </source>
</evidence>
<dbReference type="EMBL" id="AZFB01000001">
    <property type="protein sequence ID" value="KRL63762.1"/>
    <property type="molecule type" value="Genomic_DNA"/>
</dbReference>
<dbReference type="eggNOG" id="COG1252">
    <property type="taxonomic scope" value="Bacteria"/>
</dbReference>